<feature type="region of interest" description="Disordered" evidence="1">
    <location>
        <begin position="308"/>
        <end position="332"/>
    </location>
</feature>
<gene>
    <name evidence="2" type="ORF">E5676_scaffold587G00250</name>
</gene>
<dbReference type="Gene3D" id="2.40.70.10">
    <property type="entry name" value="Acid Proteases"/>
    <property type="match status" value="1"/>
</dbReference>
<dbReference type="SUPFAM" id="SSF56672">
    <property type="entry name" value="DNA/RNA polymerases"/>
    <property type="match status" value="1"/>
</dbReference>
<evidence type="ECO:0000313" key="2">
    <source>
        <dbReference type="EMBL" id="TYK30020.1"/>
    </source>
</evidence>
<dbReference type="Gene3D" id="3.10.10.10">
    <property type="entry name" value="HIV Type 1 Reverse Transcriptase, subunit A, domain 1"/>
    <property type="match status" value="1"/>
</dbReference>
<dbReference type="Pfam" id="PF08284">
    <property type="entry name" value="RVP_2"/>
    <property type="match status" value="1"/>
</dbReference>
<protein>
    <submittedName>
        <fullName evidence="2">Gag protease polyprotein</fullName>
    </submittedName>
</protein>
<name>A0A5D3E367_CUCMM</name>
<dbReference type="EMBL" id="SSTD01000853">
    <property type="protein sequence ID" value="TYK30020.1"/>
    <property type="molecule type" value="Genomic_DNA"/>
</dbReference>
<sequence length="638" mass="71022">MGVLRKHHSFDGCVIRRDHQSDVDINTNMIERSDGIAHAYDCVVRRDYQYDIDIDIDMILFLRDHDCTCSGTCQFRGRGRGKSKGKLANDQKLTYDVSLCFGLFYPYGYTVIRHSQGKMPPRKGARRGASGGGRGAGRTQPEEQLVAQATNPTAFVTQADLAAMEKRYQDMSMDALAPFHAAQQTQAAPTQTPVVPQVVPDQLSIEAKHLRDFSKYNPKTFDGSIDNPTKAQIWLTSIETIFRYMKCPDDQKVQCAVFFLEDRGTTWWETYDAEFDMLSRFAPDVVKDEATRTEKFVRALDLSLHERADPSKTAGRGSTLGQKRKVESQPVLAPQRDLRSGGVFQQYRQELAAAGRTLRELPACRRYGRVHGGCCLIGSGVRFRCKQPGHTADVCPQKLIGTTSHQPPASQQGRVFVTTRQEAERAGTVVIVFVRQMGLEVEPLGSILSISTPSGTVMLSKDKIKACQVGVANHVLDVTLQVLDMHDFDVLLGMDWLSANHASIDCSRKEVVFNPLLATSFKFKRAGTVVLPKVILALKANKLLNQGTWGILASMVDTRESKVSLSSESMVREYPDVFPDELPELPPLREIDFAIKLESGTAPISRAPNRMAPVELKELKVQLQELLDKGFIRPSMSP</sequence>
<dbReference type="PANTHER" id="PTHR15503">
    <property type="entry name" value="LDOC1 RELATED"/>
    <property type="match status" value="1"/>
</dbReference>
<keyword evidence="2" id="KW-0645">Protease</keyword>
<dbReference type="InterPro" id="IPR021109">
    <property type="entry name" value="Peptidase_aspartic_dom_sf"/>
</dbReference>
<evidence type="ECO:0000313" key="3">
    <source>
        <dbReference type="Proteomes" id="UP000321947"/>
    </source>
</evidence>
<accession>A0A5D3E367</accession>
<dbReference type="CDD" id="cd00303">
    <property type="entry name" value="retropepsin_like"/>
    <property type="match status" value="1"/>
</dbReference>
<keyword evidence="2" id="KW-0378">Hydrolase</keyword>
<dbReference type="AlphaFoldDB" id="A0A5D3E367"/>
<dbReference type="GO" id="GO:0006508">
    <property type="term" value="P:proteolysis"/>
    <property type="evidence" value="ECO:0007669"/>
    <property type="project" value="UniProtKB-KW"/>
</dbReference>
<comment type="caution">
    <text evidence="2">The sequence shown here is derived from an EMBL/GenBank/DDBJ whole genome shotgun (WGS) entry which is preliminary data.</text>
</comment>
<dbReference type="PANTHER" id="PTHR15503:SF45">
    <property type="entry name" value="RNA-DIRECTED DNA POLYMERASE HOMOLOG"/>
    <property type="match status" value="1"/>
</dbReference>
<evidence type="ECO:0000256" key="1">
    <source>
        <dbReference type="SAM" id="MobiDB-lite"/>
    </source>
</evidence>
<feature type="region of interest" description="Disordered" evidence="1">
    <location>
        <begin position="116"/>
        <end position="140"/>
    </location>
</feature>
<dbReference type="InterPro" id="IPR043502">
    <property type="entry name" value="DNA/RNA_pol_sf"/>
</dbReference>
<dbReference type="Proteomes" id="UP000321947">
    <property type="component" value="Unassembled WGS sequence"/>
</dbReference>
<reference evidence="2 3" key="1">
    <citation type="submission" date="2019-08" db="EMBL/GenBank/DDBJ databases">
        <title>Draft genome sequences of two oriental melons (Cucumis melo L. var makuwa).</title>
        <authorList>
            <person name="Kwon S.-Y."/>
        </authorList>
    </citation>
    <scope>NUCLEOTIDE SEQUENCE [LARGE SCALE GENOMIC DNA]</scope>
    <source>
        <strain evidence="3">cv. Chang Bougi</strain>
        <tissue evidence="2">Leaf</tissue>
    </source>
</reference>
<dbReference type="InterPro" id="IPR032567">
    <property type="entry name" value="RTL1-rel"/>
</dbReference>
<organism evidence="2 3">
    <name type="scientific">Cucumis melo var. makuwa</name>
    <name type="common">Oriental melon</name>
    <dbReference type="NCBI Taxonomy" id="1194695"/>
    <lineage>
        <taxon>Eukaryota</taxon>
        <taxon>Viridiplantae</taxon>
        <taxon>Streptophyta</taxon>
        <taxon>Embryophyta</taxon>
        <taxon>Tracheophyta</taxon>
        <taxon>Spermatophyta</taxon>
        <taxon>Magnoliopsida</taxon>
        <taxon>eudicotyledons</taxon>
        <taxon>Gunneridae</taxon>
        <taxon>Pentapetalae</taxon>
        <taxon>rosids</taxon>
        <taxon>fabids</taxon>
        <taxon>Cucurbitales</taxon>
        <taxon>Cucurbitaceae</taxon>
        <taxon>Benincaseae</taxon>
        <taxon>Cucumis</taxon>
    </lineage>
</organism>
<dbReference type="GO" id="GO:0008233">
    <property type="term" value="F:peptidase activity"/>
    <property type="evidence" value="ECO:0007669"/>
    <property type="project" value="UniProtKB-KW"/>
</dbReference>
<proteinExistence type="predicted"/>